<name>A0A897N050_9EURY</name>
<dbReference type="Proteomes" id="UP000663525">
    <property type="component" value="Chromosome"/>
</dbReference>
<feature type="transmembrane region" description="Helical" evidence="2">
    <location>
        <begin position="578"/>
        <end position="599"/>
    </location>
</feature>
<organism evidence="3 4">
    <name type="scientific">Halapricum desulfuricans</name>
    <dbReference type="NCBI Taxonomy" id="2841257"/>
    <lineage>
        <taxon>Archaea</taxon>
        <taxon>Methanobacteriati</taxon>
        <taxon>Methanobacteriota</taxon>
        <taxon>Stenosarchaea group</taxon>
        <taxon>Halobacteria</taxon>
        <taxon>Halobacteriales</taxon>
        <taxon>Haloarculaceae</taxon>
        <taxon>Halapricum</taxon>
    </lineage>
</organism>
<evidence type="ECO:0000256" key="1">
    <source>
        <dbReference type="SAM" id="MobiDB-lite"/>
    </source>
</evidence>
<feature type="transmembrane region" description="Helical" evidence="2">
    <location>
        <begin position="606"/>
        <end position="629"/>
    </location>
</feature>
<evidence type="ECO:0000313" key="3">
    <source>
        <dbReference type="EMBL" id="QSG06067.1"/>
    </source>
</evidence>
<reference evidence="3" key="1">
    <citation type="submission" date="2020-11" db="EMBL/GenBank/DDBJ databases">
        <title>Carbohydrate-dependent, anaerobic sulfur respiration: A novel catabolism in halophilic archaea.</title>
        <authorList>
            <person name="Sorokin D.Y."/>
            <person name="Messina E."/>
            <person name="Smedile F."/>
            <person name="La Cono V."/>
            <person name="Hallsworth J.E."/>
            <person name="Yakimov M.M."/>
        </authorList>
    </citation>
    <scope>NUCLEOTIDE SEQUENCE</scope>
    <source>
        <strain evidence="3">HSR12-1</strain>
    </source>
</reference>
<gene>
    <name evidence="3" type="ORF">HSR121_1731</name>
</gene>
<dbReference type="EMBL" id="CP064787">
    <property type="protein sequence ID" value="QSG06067.1"/>
    <property type="molecule type" value="Genomic_DNA"/>
</dbReference>
<accession>A0A897N050</accession>
<feature type="region of interest" description="Disordered" evidence="1">
    <location>
        <begin position="347"/>
        <end position="383"/>
    </location>
</feature>
<evidence type="ECO:0000256" key="2">
    <source>
        <dbReference type="SAM" id="Phobius"/>
    </source>
</evidence>
<evidence type="ECO:0000313" key="4">
    <source>
        <dbReference type="Proteomes" id="UP000663525"/>
    </source>
</evidence>
<feature type="transmembrane region" description="Helical" evidence="2">
    <location>
        <begin position="208"/>
        <end position="226"/>
    </location>
</feature>
<feature type="transmembrane region" description="Helical" evidence="2">
    <location>
        <begin position="120"/>
        <end position="139"/>
    </location>
</feature>
<feature type="transmembrane region" description="Helical" evidence="2">
    <location>
        <begin position="301"/>
        <end position="323"/>
    </location>
</feature>
<feature type="transmembrane region" description="Helical" evidence="2">
    <location>
        <begin position="545"/>
        <end position="566"/>
    </location>
</feature>
<feature type="transmembrane region" description="Helical" evidence="2">
    <location>
        <begin position="175"/>
        <end position="196"/>
    </location>
</feature>
<keyword evidence="2" id="KW-0812">Transmembrane</keyword>
<dbReference type="RefSeq" id="WP_229112450.1">
    <property type="nucleotide sequence ID" value="NZ_CP064787.1"/>
</dbReference>
<feature type="transmembrane region" description="Helical" evidence="2">
    <location>
        <begin position="516"/>
        <end position="533"/>
    </location>
</feature>
<keyword evidence="2" id="KW-1133">Transmembrane helix</keyword>
<dbReference type="GeneID" id="68855321"/>
<feature type="transmembrane region" description="Helical" evidence="2">
    <location>
        <begin position="32"/>
        <end position="52"/>
    </location>
</feature>
<dbReference type="AlphaFoldDB" id="A0A897N050"/>
<feature type="transmembrane region" description="Helical" evidence="2">
    <location>
        <begin position="487"/>
        <end position="504"/>
    </location>
</feature>
<sequence length="657" mass="68742">MTTTRSEMRRRVAESDLPRRAGRLVFGDRRGLALFLGSLCYIALLTRVGVFITDTYTTANAFVALTEGRLAVTEVVYGPSLDTPGMSVVDGTHYGRNYGQLVLSLPMYWLLRGLDLVADLRIALAGAWSLVVLALGLVLGRIYERRQAFAIGASALALVLFVANVTVATPIPDRLVPLLAMQLTGVLAGAMTAVVAYRLVGWLASPHAGVLAGVLVVAATPVGFWSPIPKRHVFSTLLILLALFAFARSRDPETPRRALVHGGAYAATGVLAWIHAPEALVVFVALVLTDLVTSPPSRYRALPAVIGAFLLSLFPFFVTNLLIAGHPFVPPRLLSVFDVTGPDGSAIVDPSGGTDAPSGGTDDPSGGGGSGSDSSGTDGTEPSGRGPLFGLIGALGGLYDAIATATGTFVSLLVGGVETARTRTDQLVQTFVRSGYVFNRAAASDEAINLSVLESAPVLGALVSVPLAVLDRRFNLSVHRLRQPGPATLLALTLTAVVFTLVYVDRLPLHAQLTVRYLLPLYALGVIALAWVTPVRRAFETYTATFWWVTAGSVLLGGQLLLAVVVGSDLALGEAFQLHALLGLGLAAVLAASTATAAISERFDRAVAVSLALTTAASVVFSLFAVTAYGGALGKYNTGGSQLLPIVRVLADLISIV</sequence>
<feature type="transmembrane region" description="Helical" evidence="2">
    <location>
        <begin position="148"/>
        <end position="169"/>
    </location>
</feature>
<proteinExistence type="predicted"/>
<feature type="compositionally biased region" description="Low complexity" evidence="1">
    <location>
        <begin position="372"/>
        <end position="383"/>
    </location>
</feature>
<protein>
    <submittedName>
        <fullName evidence="3">Putative membrane protein</fullName>
    </submittedName>
</protein>
<keyword evidence="2" id="KW-0472">Membrane</keyword>
<feature type="transmembrane region" description="Helical" evidence="2">
    <location>
        <begin position="270"/>
        <end position="289"/>
    </location>
</feature>